<evidence type="ECO:0000256" key="1">
    <source>
        <dbReference type="SAM" id="MobiDB-lite"/>
    </source>
</evidence>
<keyword evidence="4" id="KW-1185">Reference proteome</keyword>
<sequence>MDPSDVDKPAAGEDRPSSASAPKRRLRVVGLSGDTLLDIEAEETWTVGFIKQKVAFEERILCKPWQLKLQLAERPLQDGEILKDLEAEELTAVVVKESVAGIYAAFTCRESAGPMQNCYIAGGEEATGDWTVEGITLKLHAQEDYLGDDLMLEAQIASSADALQEGISETILVAKIWHKFRECERSLEPEDKTFYKIHQWP</sequence>
<dbReference type="SUPFAM" id="SSF54236">
    <property type="entry name" value="Ubiquitin-like"/>
    <property type="match status" value="1"/>
</dbReference>
<evidence type="ECO:0000313" key="3">
    <source>
        <dbReference type="EMBL" id="CAK9111012.1"/>
    </source>
</evidence>
<feature type="domain" description="Ubiquitin-like" evidence="2">
    <location>
        <begin position="24"/>
        <end position="95"/>
    </location>
</feature>
<dbReference type="Gene3D" id="3.10.20.90">
    <property type="entry name" value="Phosphatidylinositol 3-kinase Catalytic Subunit, Chain A, domain 1"/>
    <property type="match status" value="1"/>
</dbReference>
<dbReference type="InterPro" id="IPR000626">
    <property type="entry name" value="Ubiquitin-like_dom"/>
</dbReference>
<evidence type="ECO:0000259" key="2">
    <source>
        <dbReference type="PROSITE" id="PS50053"/>
    </source>
</evidence>
<evidence type="ECO:0000313" key="4">
    <source>
        <dbReference type="Proteomes" id="UP001642464"/>
    </source>
</evidence>
<proteinExistence type="predicted"/>
<gene>
    <name evidence="3" type="ORF">SCF082_LOCUS51550</name>
</gene>
<comment type="caution">
    <text evidence="3">The sequence shown here is derived from an EMBL/GenBank/DDBJ whole genome shotgun (WGS) entry which is preliminary data.</text>
</comment>
<dbReference type="PROSITE" id="PS50053">
    <property type="entry name" value="UBIQUITIN_2"/>
    <property type="match status" value="1"/>
</dbReference>
<feature type="region of interest" description="Disordered" evidence="1">
    <location>
        <begin position="1"/>
        <end position="22"/>
    </location>
</feature>
<dbReference type="CDD" id="cd17039">
    <property type="entry name" value="Ubl_ubiquitin_like"/>
    <property type="match status" value="1"/>
</dbReference>
<name>A0ABP0SF37_9DINO</name>
<organism evidence="3 4">
    <name type="scientific">Durusdinium trenchii</name>
    <dbReference type="NCBI Taxonomy" id="1381693"/>
    <lineage>
        <taxon>Eukaryota</taxon>
        <taxon>Sar</taxon>
        <taxon>Alveolata</taxon>
        <taxon>Dinophyceae</taxon>
        <taxon>Suessiales</taxon>
        <taxon>Symbiodiniaceae</taxon>
        <taxon>Durusdinium</taxon>
    </lineage>
</organism>
<accession>A0ABP0SF37</accession>
<reference evidence="3 4" key="1">
    <citation type="submission" date="2024-02" db="EMBL/GenBank/DDBJ databases">
        <authorList>
            <person name="Chen Y."/>
            <person name="Shah S."/>
            <person name="Dougan E. K."/>
            <person name="Thang M."/>
            <person name="Chan C."/>
        </authorList>
    </citation>
    <scope>NUCLEOTIDE SEQUENCE [LARGE SCALE GENOMIC DNA]</scope>
</reference>
<feature type="compositionally biased region" description="Basic and acidic residues" evidence="1">
    <location>
        <begin position="1"/>
        <end position="16"/>
    </location>
</feature>
<dbReference type="EMBL" id="CAXAMM010043629">
    <property type="protein sequence ID" value="CAK9111012.1"/>
    <property type="molecule type" value="Genomic_DNA"/>
</dbReference>
<dbReference type="InterPro" id="IPR029071">
    <property type="entry name" value="Ubiquitin-like_domsf"/>
</dbReference>
<dbReference type="Proteomes" id="UP001642464">
    <property type="component" value="Unassembled WGS sequence"/>
</dbReference>
<protein>
    <recommendedName>
        <fullName evidence="2">Ubiquitin-like domain-containing protein</fullName>
    </recommendedName>
</protein>